<accession>A0A7J0BVF9</accession>
<comment type="caution">
    <text evidence="1">The sequence shown here is derived from an EMBL/GenBank/DDBJ whole genome shotgun (WGS) entry which is preliminary data.</text>
</comment>
<gene>
    <name evidence="1" type="ORF">DSM19430T_23840</name>
</gene>
<organism evidence="1 2">
    <name type="scientific">Desulfovibrio psychrotolerans</name>
    <dbReference type="NCBI Taxonomy" id="415242"/>
    <lineage>
        <taxon>Bacteria</taxon>
        <taxon>Pseudomonadati</taxon>
        <taxon>Thermodesulfobacteriota</taxon>
        <taxon>Desulfovibrionia</taxon>
        <taxon>Desulfovibrionales</taxon>
        <taxon>Desulfovibrionaceae</taxon>
        <taxon>Desulfovibrio</taxon>
    </lineage>
</organism>
<sequence length="111" mass="12536">MNTALMVQSGLGKGRDCMLIQREIRDKGLSMSGIARALDVHHSLVQSTVCGTRNNRKVLAYLLKIGVHPKQLFPMAYKAPEAFRPAIDRMRRDLAEQNVRVDDLFTERRAA</sequence>
<dbReference type="GO" id="GO:0003677">
    <property type="term" value="F:DNA binding"/>
    <property type="evidence" value="ECO:0007669"/>
    <property type="project" value="InterPro"/>
</dbReference>
<evidence type="ECO:0000313" key="2">
    <source>
        <dbReference type="Proteomes" id="UP000503820"/>
    </source>
</evidence>
<dbReference type="InterPro" id="IPR010982">
    <property type="entry name" value="Lambda_DNA-bd_dom_sf"/>
</dbReference>
<keyword evidence="2" id="KW-1185">Reference proteome</keyword>
<protein>
    <submittedName>
        <fullName evidence="1">Uncharacterized protein</fullName>
    </submittedName>
</protein>
<dbReference type="Proteomes" id="UP000503820">
    <property type="component" value="Unassembled WGS sequence"/>
</dbReference>
<dbReference type="AlphaFoldDB" id="A0A7J0BVF9"/>
<dbReference type="EMBL" id="BLVP01000009">
    <property type="protein sequence ID" value="GFM37700.1"/>
    <property type="molecule type" value="Genomic_DNA"/>
</dbReference>
<proteinExistence type="predicted"/>
<dbReference type="RefSeq" id="WP_174410340.1">
    <property type="nucleotide sequence ID" value="NZ_BLVP01000009.1"/>
</dbReference>
<reference evidence="1 2" key="1">
    <citation type="submission" date="2020-05" db="EMBL/GenBank/DDBJ databases">
        <title>Draft genome sequence of Desulfovibrio psychrotolerans JS1T.</title>
        <authorList>
            <person name="Ueno A."/>
            <person name="Tamazawa S."/>
            <person name="Tamamura S."/>
            <person name="Murakami T."/>
            <person name="Kiyama T."/>
            <person name="Inomata H."/>
            <person name="Amano Y."/>
            <person name="Miyakawa K."/>
            <person name="Tamaki H."/>
            <person name="Naganuma T."/>
            <person name="Kaneko K."/>
        </authorList>
    </citation>
    <scope>NUCLEOTIDE SEQUENCE [LARGE SCALE GENOMIC DNA]</scope>
    <source>
        <strain evidence="1 2">JS1</strain>
    </source>
</reference>
<dbReference type="Gene3D" id="1.10.260.40">
    <property type="entry name" value="lambda repressor-like DNA-binding domains"/>
    <property type="match status" value="1"/>
</dbReference>
<name>A0A7J0BVF9_9BACT</name>
<evidence type="ECO:0000313" key="1">
    <source>
        <dbReference type="EMBL" id="GFM37700.1"/>
    </source>
</evidence>